<feature type="transmembrane region" description="Helical" evidence="1">
    <location>
        <begin position="12"/>
        <end position="30"/>
    </location>
</feature>
<reference evidence="2 3" key="1">
    <citation type="journal article" date="2024" name="G3 (Bethesda)">
        <title>Genome assembly of Hibiscus sabdariffa L. provides insights into metabolisms of medicinal natural products.</title>
        <authorList>
            <person name="Kim T."/>
        </authorList>
    </citation>
    <scope>NUCLEOTIDE SEQUENCE [LARGE SCALE GENOMIC DNA]</scope>
    <source>
        <strain evidence="2">TK-2024</strain>
        <tissue evidence="2">Old leaves</tissue>
    </source>
</reference>
<comment type="caution">
    <text evidence="2">The sequence shown here is derived from an EMBL/GenBank/DDBJ whole genome shotgun (WGS) entry which is preliminary data.</text>
</comment>
<keyword evidence="1" id="KW-1133">Transmembrane helix</keyword>
<name>A0ABR2PLT6_9ROSI</name>
<evidence type="ECO:0000256" key="1">
    <source>
        <dbReference type="SAM" id="Phobius"/>
    </source>
</evidence>
<keyword evidence="1" id="KW-0812">Transmembrane</keyword>
<accession>A0ABR2PLT6</accession>
<evidence type="ECO:0000313" key="3">
    <source>
        <dbReference type="Proteomes" id="UP001396334"/>
    </source>
</evidence>
<gene>
    <name evidence="2" type="ORF">V6N11_063819</name>
</gene>
<proteinExistence type="predicted"/>
<keyword evidence="1" id="KW-0472">Membrane</keyword>
<evidence type="ECO:0000313" key="2">
    <source>
        <dbReference type="EMBL" id="KAK8989391.1"/>
    </source>
</evidence>
<sequence length="235" mass="26062">MFLLVTNQPQQHFLELIFVVLAWAFAILEAVRELQILELLCLQTVMAMINLEIGASGVVSQECKAVQQHFLELIFVVLAWAFAILEAVRELQILELLCLQTVMAMINLEIGASGVVSQECKAVQQHFLELIFVVLAWAFAILEAVRELQILELLCLQTVMAMINLEIGASGVVSQECKAVLCDRMPSPMGESAVDCKSLSSMPKVSFDKVLELALEEVVEVLKFSASAALLLWIR</sequence>
<protein>
    <submittedName>
        <fullName evidence="2">Uncharacterized protein</fullName>
    </submittedName>
</protein>
<dbReference type="Proteomes" id="UP001396334">
    <property type="component" value="Unassembled WGS sequence"/>
</dbReference>
<dbReference type="EMBL" id="JBBPBN010000056">
    <property type="protein sequence ID" value="KAK8989391.1"/>
    <property type="molecule type" value="Genomic_DNA"/>
</dbReference>
<keyword evidence="3" id="KW-1185">Reference proteome</keyword>
<organism evidence="2 3">
    <name type="scientific">Hibiscus sabdariffa</name>
    <name type="common">roselle</name>
    <dbReference type="NCBI Taxonomy" id="183260"/>
    <lineage>
        <taxon>Eukaryota</taxon>
        <taxon>Viridiplantae</taxon>
        <taxon>Streptophyta</taxon>
        <taxon>Embryophyta</taxon>
        <taxon>Tracheophyta</taxon>
        <taxon>Spermatophyta</taxon>
        <taxon>Magnoliopsida</taxon>
        <taxon>eudicotyledons</taxon>
        <taxon>Gunneridae</taxon>
        <taxon>Pentapetalae</taxon>
        <taxon>rosids</taxon>
        <taxon>malvids</taxon>
        <taxon>Malvales</taxon>
        <taxon>Malvaceae</taxon>
        <taxon>Malvoideae</taxon>
        <taxon>Hibiscus</taxon>
    </lineage>
</organism>